<evidence type="ECO:0000313" key="4">
    <source>
        <dbReference type="Proteomes" id="UP000606499"/>
    </source>
</evidence>
<dbReference type="Proteomes" id="UP000606499">
    <property type="component" value="Unassembled WGS sequence"/>
</dbReference>
<dbReference type="PROSITE" id="PS51272">
    <property type="entry name" value="SLH"/>
    <property type="match status" value="1"/>
</dbReference>
<keyword evidence="1" id="KW-0677">Repeat</keyword>
<accession>A0A923RY10</accession>
<keyword evidence="4" id="KW-1185">Reference proteome</keyword>
<dbReference type="Pfam" id="PF00395">
    <property type="entry name" value="SLH"/>
    <property type="match status" value="1"/>
</dbReference>
<evidence type="ECO:0000313" key="3">
    <source>
        <dbReference type="EMBL" id="MBC5726886.1"/>
    </source>
</evidence>
<protein>
    <submittedName>
        <fullName evidence="3">S-layer homology domain-containing protein</fullName>
    </submittedName>
</protein>
<dbReference type="EMBL" id="JACOPL010000055">
    <property type="protein sequence ID" value="MBC5726886.1"/>
    <property type="molecule type" value="Genomic_DNA"/>
</dbReference>
<dbReference type="AlphaFoldDB" id="A0A923RY10"/>
<reference evidence="3" key="1">
    <citation type="submission" date="2020-08" db="EMBL/GenBank/DDBJ databases">
        <title>Genome public.</title>
        <authorList>
            <person name="Liu C."/>
            <person name="Sun Q."/>
        </authorList>
    </citation>
    <scope>NUCLEOTIDE SEQUENCE</scope>
    <source>
        <strain evidence="3">NSJ-28</strain>
    </source>
</reference>
<proteinExistence type="predicted"/>
<dbReference type="RefSeq" id="WP_186950569.1">
    <property type="nucleotide sequence ID" value="NZ_JACOPL010000055.1"/>
</dbReference>
<evidence type="ECO:0000259" key="2">
    <source>
        <dbReference type="PROSITE" id="PS51272"/>
    </source>
</evidence>
<sequence length="86" mass="9875">FDSKTGHGMVILPEPSEINVWKYQTKEGGETMYKDENQISEWAKENVKYCNEYGIMAGDADGKFRPQDFVTREELACTLARIHKSI</sequence>
<dbReference type="InterPro" id="IPR001119">
    <property type="entry name" value="SLH_dom"/>
</dbReference>
<evidence type="ECO:0000256" key="1">
    <source>
        <dbReference type="ARBA" id="ARBA00022737"/>
    </source>
</evidence>
<feature type="domain" description="SLH" evidence="2">
    <location>
        <begin position="30"/>
        <end position="86"/>
    </location>
</feature>
<feature type="non-terminal residue" evidence="3">
    <location>
        <position position="1"/>
    </location>
</feature>
<comment type="caution">
    <text evidence="3">The sequence shown here is derived from an EMBL/GenBank/DDBJ whole genome shotgun (WGS) entry which is preliminary data.</text>
</comment>
<name>A0A923RY10_9FIRM</name>
<gene>
    <name evidence="3" type="ORF">H8S45_15715</name>
</gene>
<organism evidence="3 4">
    <name type="scientific">Agathobaculum faecis</name>
    <dbReference type="NCBI Taxonomy" id="2763013"/>
    <lineage>
        <taxon>Bacteria</taxon>
        <taxon>Bacillati</taxon>
        <taxon>Bacillota</taxon>
        <taxon>Clostridia</taxon>
        <taxon>Eubacteriales</taxon>
        <taxon>Butyricicoccaceae</taxon>
        <taxon>Agathobaculum</taxon>
    </lineage>
</organism>